<dbReference type="PANTHER" id="PTHR43610:SF1">
    <property type="entry name" value="N-ACETYLTRANSFERASE DOMAIN-CONTAINING PROTEIN"/>
    <property type="match status" value="1"/>
</dbReference>
<dbReference type="Proteomes" id="UP000287188">
    <property type="component" value="Unassembled WGS sequence"/>
</dbReference>
<dbReference type="AlphaFoldDB" id="A0A402AUW1"/>
<dbReference type="Pfam" id="PF13302">
    <property type="entry name" value="Acetyltransf_3"/>
    <property type="match status" value="1"/>
</dbReference>
<reference evidence="3" key="1">
    <citation type="submission" date="2018-12" db="EMBL/GenBank/DDBJ databases">
        <title>Tengunoibacter tsumagoiensis gen. nov., sp. nov., Dictyobacter kobayashii sp. nov., D. alpinus sp. nov., and D. joshuensis sp. nov. and description of Dictyobacteraceae fam. nov. within the order Ktedonobacterales isolated from Tengu-no-mugimeshi.</title>
        <authorList>
            <person name="Wang C.M."/>
            <person name="Zheng Y."/>
            <person name="Sakai Y."/>
            <person name="Toyoda A."/>
            <person name="Minakuchi Y."/>
            <person name="Abe K."/>
            <person name="Yokota A."/>
            <person name="Yabe S."/>
        </authorList>
    </citation>
    <scope>NUCLEOTIDE SEQUENCE [LARGE SCALE GENOMIC DNA]</scope>
    <source>
        <strain evidence="3">Uno11</strain>
    </source>
</reference>
<keyword evidence="3" id="KW-1185">Reference proteome</keyword>
<dbReference type="SUPFAM" id="SSF55729">
    <property type="entry name" value="Acyl-CoA N-acyltransferases (Nat)"/>
    <property type="match status" value="1"/>
</dbReference>
<organism evidence="2 3">
    <name type="scientific">Dictyobacter kobayashii</name>
    <dbReference type="NCBI Taxonomy" id="2014872"/>
    <lineage>
        <taxon>Bacteria</taxon>
        <taxon>Bacillati</taxon>
        <taxon>Chloroflexota</taxon>
        <taxon>Ktedonobacteria</taxon>
        <taxon>Ktedonobacterales</taxon>
        <taxon>Dictyobacteraceae</taxon>
        <taxon>Dictyobacter</taxon>
    </lineage>
</organism>
<dbReference type="OrthoDB" id="9795199at2"/>
<evidence type="ECO:0000259" key="1">
    <source>
        <dbReference type="PROSITE" id="PS51186"/>
    </source>
</evidence>
<dbReference type="PANTHER" id="PTHR43610">
    <property type="entry name" value="BLL6696 PROTEIN"/>
    <property type="match status" value="1"/>
</dbReference>
<dbReference type="PROSITE" id="PS51186">
    <property type="entry name" value="GNAT"/>
    <property type="match status" value="1"/>
</dbReference>
<keyword evidence="2" id="KW-0808">Transferase</keyword>
<evidence type="ECO:0000313" key="3">
    <source>
        <dbReference type="Proteomes" id="UP000287188"/>
    </source>
</evidence>
<name>A0A402AUW1_9CHLR</name>
<accession>A0A402AUW1</accession>
<dbReference type="RefSeq" id="WP_126556327.1">
    <property type="nucleotide sequence ID" value="NZ_BIFS01000002.1"/>
</dbReference>
<dbReference type="Gene3D" id="3.40.630.30">
    <property type="match status" value="1"/>
</dbReference>
<dbReference type="GO" id="GO:0016747">
    <property type="term" value="F:acyltransferase activity, transferring groups other than amino-acyl groups"/>
    <property type="evidence" value="ECO:0007669"/>
    <property type="project" value="InterPro"/>
</dbReference>
<sequence length="195" mass="22420">MMQIEPIILTGKLVHLEPLQLSHAEDLLRAARSPETWTYMPADPSLSAAQMEQWIAEALSLQRAGECLPFAIIDRRDGHAIGSTRYLNIMLKDYGLEIGWTWIAPEVRRTGVNTECKYLLLRHAFEELQAIRVQLKTDSRNLRSQRAIERIGGVKEGVLRNHMIMPDGYYRHSVYYSIINTEWAQVKAGLEEKMQ</sequence>
<feature type="domain" description="N-acetyltransferase" evidence="1">
    <location>
        <begin position="14"/>
        <end position="175"/>
    </location>
</feature>
<evidence type="ECO:0000313" key="2">
    <source>
        <dbReference type="EMBL" id="GCE22884.1"/>
    </source>
</evidence>
<protein>
    <submittedName>
        <fullName evidence="2">N-acetyltransferase</fullName>
    </submittedName>
</protein>
<proteinExistence type="predicted"/>
<dbReference type="InterPro" id="IPR000182">
    <property type="entry name" value="GNAT_dom"/>
</dbReference>
<dbReference type="EMBL" id="BIFS01000002">
    <property type="protein sequence ID" value="GCE22884.1"/>
    <property type="molecule type" value="Genomic_DNA"/>
</dbReference>
<gene>
    <name evidence="2" type="ORF">KDK_66840</name>
</gene>
<dbReference type="InterPro" id="IPR016181">
    <property type="entry name" value="Acyl_CoA_acyltransferase"/>
</dbReference>
<comment type="caution">
    <text evidence="2">The sequence shown here is derived from an EMBL/GenBank/DDBJ whole genome shotgun (WGS) entry which is preliminary data.</text>
</comment>